<proteinExistence type="predicted"/>
<dbReference type="STRING" id="1231657.A0A1Y1ZPP0"/>
<evidence type="ECO:0000259" key="2">
    <source>
        <dbReference type="Pfam" id="PF22893"/>
    </source>
</evidence>
<keyword evidence="1" id="KW-0175">Coiled coil</keyword>
<dbReference type="InterPro" id="IPR054464">
    <property type="entry name" value="ULD_fung"/>
</dbReference>
<comment type="caution">
    <text evidence="3">The sequence shown here is derived from an EMBL/GenBank/DDBJ whole genome shotgun (WGS) entry which is preliminary data.</text>
</comment>
<dbReference type="Pfam" id="PF22893">
    <property type="entry name" value="ULD_2"/>
    <property type="match status" value="1"/>
</dbReference>
<reference evidence="3 4" key="1">
    <citation type="submission" date="2016-07" db="EMBL/GenBank/DDBJ databases">
        <title>Pervasive Adenine N6-methylation of Active Genes in Fungi.</title>
        <authorList>
            <consortium name="DOE Joint Genome Institute"/>
            <person name="Mondo S.J."/>
            <person name="Dannebaum R.O."/>
            <person name="Kuo R.C."/>
            <person name="Labutti K."/>
            <person name="Haridas S."/>
            <person name="Kuo A."/>
            <person name="Salamov A."/>
            <person name="Ahrendt S.R."/>
            <person name="Lipzen A."/>
            <person name="Sullivan W."/>
            <person name="Andreopoulos W.B."/>
            <person name="Clum A."/>
            <person name="Lindquist E."/>
            <person name="Daum C."/>
            <person name="Ramamoorthy G.K."/>
            <person name="Gryganskyi A."/>
            <person name="Culley D."/>
            <person name="Magnuson J.K."/>
            <person name="James T.Y."/>
            <person name="O'Malley M.A."/>
            <person name="Stajich J.E."/>
            <person name="Spatafora J.W."/>
            <person name="Visel A."/>
            <person name="Grigoriev I.V."/>
        </authorList>
    </citation>
    <scope>NUCLEOTIDE SEQUENCE [LARGE SCALE GENOMIC DNA]</scope>
    <source>
        <strain evidence="3 4">CBS 115471</strain>
    </source>
</reference>
<dbReference type="Proteomes" id="UP000193144">
    <property type="component" value="Unassembled WGS sequence"/>
</dbReference>
<name>A0A1Y1ZPP0_9PLEO</name>
<accession>A0A1Y1ZPP0</accession>
<sequence>MADPISLTASVVTLTSTAKAALETLYNFSIGLVGARNDFRAHELEIASLENLFKDIEAELKKQPARPSTRPKDEKIARAAVELCNEILPPLDTLLRHLTELGMKQASESPRKLNQFLLRVQWYLTHKKKIVSSRDTLRIAITTLQRVLGTMRAQSYEDVTTRYRSLLRFLLLTHASASAPHLGTASLQQVHEAASSFGEDMLRQWRAAETTFIQEDSTSTGAIYSLSGCVGSNDVANFSNPLVSSEHEWWGALTDEEMRQLDQIFEEDLEKFPHTLQLSKRMKETTSAGIWCAMDVLGSKFPPGAIINFDDSSGIRHLLPFQRYRHWEEMGPFIEGLYPDQADRKEYERKRKAKRVSDEQAIEQHKAIQDKAYDLVDYNDIQIERPEQSWDGWIQPYYVVKLRFDDPELNHTSL</sequence>
<protein>
    <recommendedName>
        <fullName evidence="2">Ubiquitin-like domain-containing protein</fullName>
    </recommendedName>
</protein>
<keyword evidence="4" id="KW-1185">Reference proteome</keyword>
<gene>
    <name evidence="3" type="ORF">BCR34DRAFT_587361</name>
</gene>
<feature type="domain" description="Ubiquitin-like" evidence="2">
    <location>
        <begin position="305"/>
        <end position="403"/>
    </location>
</feature>
<organism evidence="3 4">
    <name type="scientific">Clohesyomyces aquaticus</name>
    <dbReference type="NCBI Taxonomy" id="1231657"/>
    <lineage>
        <taxon>Eukaryota</taxon>
        <taxon>Fungi</taxon>
        <taxon>Dikarya</taxon>
        <taxon>Ascomycota</taxon>
        <taxon>Pezizomycotina</taxon>
        <taxon>Dothideomycetes</taxon>
        <taxon>Pleosporomycetidae</taxon>
        <taxon>Pleosporales</taxon>
        <taxon>Lindgomycetaceae</taxon>
        <taxon>Clohesyomyces</taxon>
    </lineage>
</organism>
<feature type="coiled-coil region" evidence="1">
    <location>
        <begin position="32"/>
        <end position="59"/>
    </location>
</feature>
<evidence type="ECO:0000313" key="3">
    <source>
        <dbReference type="EMBL" id="ORY12219.1"/>
    </source>
</evidence>
<dbReference type="AlphaFoldDB" id="A0A1Y1ZPP0"/>
<evidence type="ECO:0000313" key="4">
    <source>
        <dbReference type="Proteomes" id="UP000193144"/>
    </source>
</evidence>
<evidence type="ECO:0000256" key="1">
    <source>
        <dbReference type="SAM" id="Coils"/>
    </source>
</evidence>
<dbReference type="EMBL" id="MCFA01000053">
    <property type="protein sequence ID" value="ORY12219.1"/>
    <property type="molecule type" value="Genomic_DNA"/>
</dbReference>